<proteinExistence type="predicted"/>
<keyword evidence="3" id="KW-1185">Reference proteome</keyword>
<feature type="compositionally biased region" description="Polar residues" evidence="1">
    <location>
        <begin position="75"/>
        <end position="84"/>
    </location>
</feature>
<protein>
    <submittedName>
        <fullName evidence="2">Uncharacterized protein</fullName>
    </submittedName>
</protein>
<feature type="region of interest" description="Disordered" evidence="1">
    <location>
        <begin position="101"/>
        <end position="143"/>
    </location>
</feature>
<dbReference type="Proteomes" id="UP000078542">
    <property type="component" value="Unassembled WGS sequence"/>
</dbReference>
<feature type="non-terminal residue" evidence="2">
    <location>
        <position position="1"/>
    </location>
</feature>
<feature type="compositionally biased region" description="Basic and acidic residues" evidence="1">
    <location>
        <begin position="134"/>
        <end position="143"/>
    </location>
</feature>
<dbReference type="EMBL" id="KQ978317">
    <property type="protein sequence ID" value="KYM95185.1"/>
    <property type="molecule type" value="Genomic_DNA"/>
</dbReference>
<sequence>TTTLLHRRTSTLEISNVTPTTRPFRRNMGQGRHLGPRRAHVDSTNSIINPTEKQRGRKRETVKEGGKEGYTGTTSSHVYTTHTRSPCGLHACDTRCTYEMVEDKEAGRVKNEGKARRKERKEDATGLSTGGRGANERRSKADT</sequence>
<feature type="region of interest" description="Disordered" evidence="1">
    <location>
        <begin position="20"/>
        <end position="86"/>
    </location>
</feature>
<accession>A0A195C3K9</accession>
<organism evidence="2 3">
    <name type="scientific">Cyphomyrmex costatus</name>
    <dbReference type="NCBI Taxonomy" id="456900"/>
    <lineage>
        <taxon>Eukaryota</taxon>
        <taxon>Metazoa</taxon>
        <taxon>Ecdysozoa</taxon>
        <taxon>Arthropoda</taxon>
        <taxon>Hexapoda</taxon>
        <taxon>Insecta</taxon>
        <taxon>Pterygota</taxon>
        <taxon>Neoptera</taxon>
        <taxon>Endopterygota</taxon>
        <taxon>Hymenoptera</taxon>
        <taxon>Apocrita</taxon>
        <taxon>Aculeata</taxon>
        <taxon>Formicoidea</taxon>
        <taxon>Formicidae</taxon>
        <taxon>Myrmicinae</taxon>
        <taxon>Cyphomyrmex</taxon>
    </lineage>
</organism>
<gene>
    <name evidence="2" type="ORF">ALC62_14095</name>
</gene>
<name>A0A195C3K9_9HYME</name>
<evidence type="ECO:0000313" key="2">
    <source>
        <dbReference type="EMBL" id="KYM95185.1"/>
    </source>
</evidence>
<evidence type="ECO:0000256" key="1">
    <source>
        <dbReference type="SAM" id="MobiDB-lite"/>
    </source>
</evidence>
<evidence type="ECO:0000313" key="3">
    <source>
        <dbReference type="Proteomes" id="UP000078542"/>
    </source>
</evidence>
<reference evidence="2 3" key="1">
    <citation type="submission" date="2016-03" db="EMBL/GenBank/DDBJ databases">
        <title>Cyphomyrmex costatus WGS genome.</title>
        <authorList>
            <person name="Nygaard S."/>
            <person name="Hu H."/>
            <person name="Boomsma J."/>
            <person name="Zhang G."/>
        </authorList>
    </citation>
    <scope>NUCLEOTIDE SEQUENCE [LARGE SCALE GENOMIC DNA]</scope>
    <source>
        <strain evidence="2">MS0001</strain>
        <tissue evidence="2">Whole body</tissue>
    </source>
</reference>
<feature type="compositionally biased region" description="Basic and acidic residues" evidence="1">
    <location>
        <begin position="101"/>
        <end position="124"/>
    </location>
</feature>
<feature type="compositionally biased region" description="Polar residues" evidence="1">
    <location>
        <begin position="42"/>
        <end position="51"/>
    </location>
</feature>
<dbReference type="AlphaFoldDB" id="A0A195C3K9"/>